<dbReference type="AlphaFoldDB" id="A0A7D5UWD2"/>
<dbReference type="OrthoDB" id="5279542at2759"/>
<protein>
    <recommendedName>
        <fullName evidence="4">MARVEL domain-containing protein</fullName>
    </recommendedName>
</protein>
<proteinExistence type="predicted"/>
<gene>
    <name evidence="2" type="ORF">G6M90_00g043200</name>
</gene>
<keyword evidence="1" id="KW-0472">Membrane</keyword>
<keyword evidence="1" id="KW-1133">Transmembrane helix</keyword>
<organism evidence="2 3">
    <name type="scientific">Metarhizium brunneum</name>
    <dbReference type="NCBI Taxonomy" id="500148"/>
    <lineage>
        <taxon>Eukaryota</taxon>
        <taxon>Fungi</taxon>
        <taxon>Dikarya</taxon>
        <taxon>Ascomycota</taxon>
        <taxon>Pezizomycotina</taxon>
        <taxon>Sordariomycetes</taxon>
        <taxon>Hypocreomycetidae</taxon>
        <taxon>Hypocreales</taxon>
        <taxon>Clavicipitaceae</taxon>
        <taxon>Metarhizium</taxon>
    </lineage>
</organism>
<keyword evidence="1" id="KW-0812">Transmembrane</keyword>
<reference evidence="2 3" key="1">
    <citation type="submission" date="2020-07" db="EMBL/GenBank/DDBJ databases">
        <title>Telomere length de novo assembly of all 7 chromosomes of the fungus, Metarhizium brunneum, using a novel assembly pipeline.</title>
        <authorList>
            <person name="Saud z."/>
            <person name="Kortsinoglou A."/>
            <person name="Kouvelis V.N."/>
            <person name="Butt T.M."/>
        </authorList>
    </citation>
    <scope>NUCLEOTIDE SEQUENCE [LARGE SCALE GENOMIC DNA]</scope>
    <source>
        <strain evidence="2 3">4556</strain>
    </source>
</reference>
<dbReference type="GeneID" id="26240217"/>
<feature type="transmembrane region" description="Helical" evidence="1">
    <location>
        <begin position="136"/>
        <end position="163"/>
    </location>
</feature>
<feature type="transmembrane region" description="Helical" evidence="1">
    <location>
        <begin position="63"/>
        <end position="84"/>
    </location>
</feature>
<sequence>MANKTEADINMVEKSQPVPPPAYTLRTTPEGLQTVKLWIRLLSAAICTILIGVGIKLGDVPGVIIILLSPAGATLIWNVAMIMVRYFRKNGQDIHPGTRVGIDLIVWLGFGAVAVMMAATWSTWDTNMAERYYGGANFVLVQMAVVLATIEAFVHIALFIIACHETHVHNRYKKFIRKVRAAEKHAVDGGNKEEI</sequence>
<feature type="transmembrane region" description="Helical" evidence="1">
    <location>
        <begin position="37"/>
        <end position="57"/>
    </location>
</feature>
<evidence type="ECO:0000256" key="1">
    <source>
        <dbReference type="SAM" id="Phobius"/>
    </source>
</evidence>
<keyword evidence="3" id="KW-1185">Reference proteome</keyword>
<dbReference type="KEGG" id="mbrn:26240217"/>
<accession>A0A7D5UWD2</accession>
<dbReference type="Proteomes" id="UP000510686">
    <property type="component" value="Chromosome 2"/>
</dbReference>
<dbReference type="RefSeq" id="XP_065986564.1">
    <property type="nucleotide sequence ID" value="XM_066130318.1"/>
</dbReference>
<dbReference type="EMBL" id="CP058933">
    <property type="protein sequence ID" value="QLI68377.1"/>
    <property type="molecule type" value="Genomic_DNA"/>
</dbReference>
<feature type="transmembrane region" description="Helical" evidence="1">
    <location>
        <begin position="104"/>
        <end position="124"/>
    </location>
</feature>
<name>A0A7D5UWD2_9HYPO</name>
<evidence type="ECO:0000313" key="2">
    <source>
        <dbReference type="EMBL" id="QLI68377.1"/>
    </source>
</evidence>
<evidence type="ECO:0008006" key="4">
    <source>
        <dbReference type="Google" id="ProtNLM"/>
    </source>
</evidence>
<evidence type="ECO:0000313" key="3">
    <source>
        <dbReference type="Proteomes" id="UP000510686"/>
    </source>
</evidence>